<accession>A0A318JNA2</accession>
<dbReference type="OrthoDB" id="3365759at2"/>
<dbReference type="Proteomes" id="UP000247569">
    <property type="component" value="Unassembled WGS sequence"/>
</dbReference>
<proteinExistence type="predicted"/>
<dbReference type="EMBL" id="QJKF01000022">
    <property type="protein sequence ID" value="PXX54876.1"/>
    <property type="molecule type" value="Genomic_DNA"/>
</dbReference>
<protein>
    <submittedName>
        <fullName evidence="1">Uncharacterized protein</fullName>
    </submittedName>
</protein>
<reference evidence="1 2" key="1">
    <citation type="submission" date="2018-05" db="EMBL/GenBank/DDBJ databases">
        <title>Genomic Encyclopedia of Type Strains, Phase IV (KMG-IV): sequencing the most valuable type-strain genomes for metagenomic binning, comparative biology and taxonomic classification.</title>
        <authorList>
            <person name="Goeker M."/>
        </authorList>
    </citation>
    <scope>NUCLEOTIDE SEQUENCE [LARGE SCALE GENOMIC DNA]</scope>
    <source>
        <strain evidence="1 2">DSM 44704</strain>
    </source>
</reference>
<gene>
    <name evidence="1" type="ORF">DFR70_12217</name>
</gene>
<keyword evidence="2" id="KW-1185">Reference proteome</keyword>
<dbReference type="AlphaFoldDB" id="A0A318JNA2"/>
<evidence type="ECO:0000313" key="2">
    <source>
        <dbReference type="Proteomes" id="UP000247569"/>
    </source>
</evidence>
<sequence length="379" mass="42420">MEAVRRELVRMRESPALWRELRYERARDGDGYVCDRNVARRAKVLWALQYDHRPEDVALVRWLAEQEACCRREAPFQGLSEETRLAGFLLADYRQVADVWLHWEIKRANFDTWAGYDLEHLFAAGVGETVAFVRESGHADRDAVLGLLLDEQGRARVSAEELAQWRQSQRSSFPVDPAGEDPLTWVERAKLVGDRGLARRELDRWMGGQARDDATLSVLCHQLAALGAYAEAAQAQRERLVYADSPWDSASAYRSLAGLERQAGDHRAARDALRLCRRALDGVPGWSMVGLGRMYVEELFLLAGAAEGALAEAVFAEADHQAREVPGLPMVVLRAAAEAAGKIGDETNAERYQQLCDAERARIDTAVAQARGHRDTPRS</sequence>
<comment type="caution">
    <text evidence="1">The sequence shown here is derived from an EMBL/GenBank/DDBJ whole genome shotgun (WGS) entry which is preliminary data.</text>
</comment>
<evidence type="ECO:0000313" key="1">
    <source>
        <dbReference type="EMBL" id="PXX54876.1"/>
    </source>
</evidence>
<name>A0A318JNA2_9NOCA</name>
<organism evidence="1 2">
    <name type="scientific">Nocardia tenerifensis</name>
    <dbReference type="NCBI Taxonomy" id="228006"/>
    <lineage>
        <taxon>Bacteria</taxon>
        <taxon>Bacillati</taxon>
        <taxon>Actinomycetota</taxon>
        <taxon>Actinomycetes</taxon>
        <taxon>Mycobacteriales</taxon>
        <taxon>Nocardiaceae</taxon>
        <taxon>Nocardia</taxon>
    </lineage>
</organism>